<dbReference type="AlphaFoldDB" id="A0AAE2C3S0"/>
<keyword evidence="7 15" id="KW-0106">Calcium</keyword>
<comment type="cofactor">
    <cofactor evidence="15 18">
        <name>Ca(2+)</name>
        <dbReference type="ChEBI" id="CHEBI:29108"/>
    </cofactor>
    <text evidence="15 18">Binds 2 calcium ions per subunit.</text>
</comment>
<keyword evidence="12 18" id="KW-0376">Hydrogen peroxide</keyword>
<organism evidence="20 21">
    <name type="scientific">Sesamum angolense</name>
    <dbReference type="NCBI Taxonomy" id="2727404"/>
    <lineage>
        <taxon>Eukaryota</taxon>
        <taxon>Viridiplantae</taxon>
        <taxon>Streptophyta</taxon>
        <taxon>Embryophyta</taxon>
        <taxon>Tracheophyta</taxon>
        <taxon>Spermatophyta</taxon>
        <taxon>Magnoliopsida</taxon>
        <taxon>eudicotyledons</taxon>
        <taxon>Gunneridae</taxon>
        <taxon>Pentapetalae</taxon>
        <taxon>asterids</taxon>
        <taxon>lamiids</taxon>
        <taxon>Lamiales</taxon>
        <taxon>Pedaliaceae</taxon>
        <taxon>Sesamum</taxon>
    </lineage>
</organism>
<dbReference type="PROSITE" id="PS00435">
    <property type="entry name" value="PEROXIDASE_1"/>
    <property type="match status" value="1"/>
</dbReference>
<feature type="binding site" evidence="15">
    <location>
        <position position="84"/>
    </location>
    <ligand>
        <name>Ca(2+)</name>
        <dbReference type="ChEBI" id="CHEBI:29108"/>
        <label>1</label>
    </ligand>
</feature>
<dbReference type="EMBL" id="JACGWL010000002">
    <property type="protein sequence ID" value="KAK4407974.1"/>
    <property type="molecule type" value="Genomic_DNA"/>
</dbReference>
<dbReference type="FunFam" id="1.10.520.10:FF:000001">
    <property type="entry name" value="Peroxidase"/>
    <property type="match status" value="1"/>
</dbReference>
<dbReference type="CDD" id="cd00693">
    <property type="entry name" value="secretory_peroxidase"/>
    <property type="match status" value="1"/>
</dbReference>
<feature type="binding site" description="axial binding residue" evidence="15">
    <location>
        <position position="201"/>
    </location>
    <ligand>
        <name>heme b</name>
        <dbReference type="ChEBI" id="CHEBI:60344"/>
    </ligand>
    <ligandPart>
        <name>Fe</name>
        <dbReference type="ChEBI" id="CHEBI:18248"/>
    </ligandPart>
</feature>
<keyword evidence="10 17" id="KW-1015">Disulfide bond</keyword>
<feature type="binding site" evidence="14">
    <location>
        <position position="171"/>
    </location>
    <ligand>
        <name>substrate</name>
    </ligand>
</feature>
<evidence type="ECO:0000256" key="14">
    <source>
        <dbReference type="PIRSR" id="PIRSR600823-2"/>
    </source>
</evidence>
<evidence type="ECO:0000256" key="13">
    <source>
        <dbReference type="PIRSR" id="PIRSR600823-1"/>
    </source>
</evidence>
<dbReference type="InterPro" id="IPR002016">
    <property type="entry name" value="Haem_peroxidase"/>
</dbReference>
<name>A0AAE2C3S0_9LAMI</name>
<evidence type="ECO:0000256" key="6">
    <source>
        <dbReference type="ARBA" id="ARBA00022723"/>
    </source>
</evidence>
<proteinExistence type="inferred from homology"/>
<dbReference type="GO" id="GO:0020037">
    <property type="term" value="F:heme binding"/>
    <property type="evidence" value="ECO:0007669"/>
    <property type="project" value="UniProtKB-UniRule"/>
</dbReference>
<evidence type="ECO:0000256" key="4">
    <source>
        <dbReference type="ARBA" id="ARBA00022559"/>
    </source>
</evidence>
<feature type="binding site" evidence="15">
    <location>
        <position position="75"/>
    </location>
    <ligand>
        <name>Ca(2+)</name>
        <dbReference type="ChEBI" id="CHEBI:29108"/>
        <label>1</label>
    </ligand>
</feature>
<feature type="disulfide bond" evidence="17">
    <location>
        <begin position="129"/>
        <end position="327"/>
    </location>
</feature>
<keyword evidence="8 18" id="KW-0560">Oxidoreductase</keyword>
<evidence type="ECO:0000259" key="19">
    <source>
        <dbReference type="PROSITE" id="PS50873"/>
    </source>
</evidence>
<dbReference type="Gene3D" id="1.10.520.10">
    <property type="match status" value="1"/>
</dbReference>
<feature type="binding site" evidence="15">
    <location>
        <position position="96"/>
    </location>
    <ligand>
        <name>Ca(2+)</name>
        <dbReference type="ChEBI" id="CHEBI:29108"/>
        <label>1</label>
    </ligand>
</feature>
<evidence type="ECO:0000256" key="1">
    <source>
        <dbReference type="ARBA" id="ARBA00000189"/>
    </source>
</evidence>
<feature type="binding site" evidence="15">
    <location>
        <position position="80"/>
    </location>
    <ligand>
        <name>Ca(2+)</name>
        <dbReference type="ChEBI" id="CHEBI:29108"/>
        <label>1</label>
    </ligand>
</feature>
<dbReference type="GO" id="GO:0042744">
    <property type="term" value="P:hydrogen peroxide catabolic process"/>
    <property type="evidence" value="ECO:0007669"/>
    <property type="project" value="UniProtKB-KW"/>
</dbReference>
<gene>
    <name evidence="20" type="ORF">Sango_0378400</name>
</gene>
<dbReference type="PRINTS" id="PR00461">
    <property type="entry name" value="PLPEROXIDASE"/>
</dbReference>
<feature type="binding site" evidence="15">
    <location>
        <position position="250"/>
    </location>
    <ligand>
        <name>Ca(2+)</name>
        <dbReference type="ChEBI" id="CHEBI:29108"/>
        <label>2</label>
    </ligand>
</feature>
<reference evidence="20" key="2">
    <citation type="journal article" date="2024" name="Plant">
        <title>Genomic evolution and insights into agronomic trait innovations of Sesamum species.</title>
        <authorList>
            <person name="Miao H."/>
            <person name="Wang L."/>
            <person name="Qu L."/>
            <person name="Liu H."/>
            <person name="Sun Y."/>
            <person name="Le M."/>
            <person name="Wang Q."/>
            <person name="Wei S."/>
            <person name="Zheng Y."/>
            <person name="Lin W."/>
            <person name="Duan Y."/>
            <person name="Cao H."/>
            <person name="Xiong S."/>
            <person name="Wang X."/>
            <person name="Wei L."/>
            <person name="Li C."/>
            <person name="Ma Q."/>
            <person name="Ju M."/>
            <person name="Zhao R."/>
            <person name="Li G."/>
            <person name="Mu C."/>
            <person name="Tian Q."/>
            <person name="Mei H."/>
            <person name="Zhang T."/>
            <person name="Gao T."/>
            <person name="Zhang H."/>
        </authorList>
    </citation>
    <scope>NUCLEOTIDE SEQUENCE</scope>
    <source>
        <strain evidence="20">K16</strain>
    </source>
</reference>
<comment type="caution">
    <text evidence="20">The sequence shown here is derived from an EMBL/GenBank/DDBJ whole genome shotgun (WGS) entry which is preliminary data.</text>
</comment>
<dbReference type="InterPro" id="IPR019793">
    <property type="entry name" value="Peroxidases_heam-ligand_BS"/>
</dbReference>
<dbReference type="InterPro" id="IPR019794">
    <property type="entry name" value="Peroxidases_AS"/>
</dbReference>
<evidence type="ECO:0000256" key="17">
    <source>
        <dbReference type="PIRSR" id="PIRSR600823-5"/>
    </source>
</evidence>
<feature type="site" description="Transition state stabilizer" evidence="16">
    <location>
        <position position="70"/>
    </location>
</feature>
<dbReference type="Pfam" id="PF00141">
    <property type="entry name" value="peroxidase"/>
    <property type="match status" value="1"/>
</dbReference>
<dbReference type="InterPro" id="IPR010255">
    <property type="entry name" value="Haem_peroxidase_sf"/>
</dbReference>
<feature type="active site" description="Proton acceptor" evidence="13">
    <location>
        <position position="74"/>
    </location>
</feature>
<feature type="disulfide bond" evidence="17">
    <location>
        <begin position="208"/>
        <end position="237"/>
    </location>
</feature>
<evidence type="ECO:0000256" key="11">
    <source>
        <dbReference type="ARBA" id="ARBA00023180"/>
    </source>
</evidence>
<keyword evidence="6 15" id="KW-0479">Metal-binding</keyword>
<dbReference type="Gene3D" id="1.10.420.10">
    <property type="entry name" value="Peroxidase, domain 2"/>
    <property type="match status" value="1"/>
</dbReference>
<feature type="disulfide bond" evidence="17">
    <location>
        <begin position="76"/>
        <end position="81"/>
    </location>
</feature>
<keyword evidence="9 15" id="KW-0408">Iron</keyword>
<dbReference type="InterPro" id="IPR000823">
    <property type="entry name" value="Peroxidase_pln"/>
</dbReference>
<evidence type="ECO:0000256" key="16">
    <source>
        <dbReference type="PIRSR" id="PIRSR600823-4"/>
    </source>
</evidence>
<dbReference type="SUPFAM" id="SSF48113">
    <property type="entry name" value="Heme-dependent peroxidases"/>
    <property type="match status" value="1"/>
</dbReference>
<evidence type="ECO:0000313" key="20">
    <source>
        <dbReference type="EMBL" id="KAK4407974.1"/>
    </source>
</evidence>
<evidence type="ECO:0000256" key="15">
    <source>
        <dbReference type="PIRSR" id="PIRSR600823-3"/>
    </source>
</evidence>
<dbReference type="PROSITE" id="PS50873">
    <property type="entry name" value="PEROXIDASE_4"/>
    <property type="match status" value="1"/>
</dbReference>
<keyword evidence="11" id="KW-0325">Glycoprotein</keyword>
<dbReference type="PROSITE" id="PS00436">
    <property type="entry name" value="PEROXIDASE_2"/>
    <property type="match status" value="1"/>
</dbReference>
<dbReference type="GO" id="GO:0046872">
    <property type="term" value="F:metal ion binding"/>
    <property type="evidence" value="ECO:0007669"/>
    <property type="project" value="UniProtKB-UniRule"/>
</dbReference>
<evidence type="ECO:0000256" key="18">
    <source>
        <dbReference type="RuleBase" id="RU362060"/>
    </source>
</evidence>
<feature type="domain" description="Plant heme peroxidase family profile" evidence="19">
    <location>
        <begin position="33"/>
        <end position="331"/>
    </location>
</feature>
<accession>A0AAE2C3S0</accession>
<dbReference type="GO" id="GO:0006979">
    <property type="term" value="P:response to oxidative stress"/>
    <property type="evidence" value="ECO:0007669"/>
    <property type="project" value="UniProtKB-UniRule"/>
</dbReference>
<sequence>MAKKMTLFSAFTLIACAAICFYLNSNARSHADHLDPQFYSRSCPRVQQIVRANVSKAVAKEVRMGASLVRLHFHDCFVKGCDASILLDDTNSLIGEKRSRPNRDSARGFEVVDDIKSSVEKECNQTVSCADILALAARDSVVLAGGPSWEVPLGRRDSRSASLGDSNYNIPAPNNTFHTILNKFEFQGLDIIDLVALSGSHTIGSARCVSFRQSLYNQSAGIPKLDESHAAHLRARCPKSGGDENLFPLDFVTPRTFDNSYFKNLLSSKGLLSSDRALVSKNGVSMELVKIYAESNELFFQQFAKSMVKMGNISPLTGLSGEIRKNCRERNA</sequence>
<protein>
    <recommendedName>
        <fullName evidence="3 18">Peroxidase</fullName>
        <ecNumber evidence="3 18">1.11.1.7</ecNumber>
    </recommendedName>
</protein>
<evidence type="ECO:0000256" key="8">
    <source>
        <dbReference type="ARBA" id="ARBA00023002"/>
    </source>
</evidence>
<feature type="binding site" evidence="15">
    <location>
        <position position="258"/>
    </location>
    <ligand>
        <name>Ca(2+)</name>
        <dbReference type="ChEBI" id="CHEBI:29108"/>
        <label>2</label>
    </ligand>
</feature>
<feature type="binding site" evidence="15">
    <location>
        <position position="202"/>
    </location>
    <ligand>
        <name>Ca(2+)</name>
        <dbReference type="ChEBI" id="CHEBI:29108"/>
        <label>2</label>
    </ligand>
</feature>
<evidence type="ECO:0000256" key="9">
    <source>
        <dbReference type="ARBA" id="ARBA00023004"/>
    </source>
</evidence>
<evidence type="ECO:0000256" key="5">
    <source>
        <dbReference type="ARBA" id="ARBA00022617"/>
    </source>
</evidence>
<feature type="binding site" evidence="15">
    <location>
        <position position="82"/>
    </location>
    <ligand>
        <name>Ca(2+)</name>
        <dbReference type="ChEBI" id="CHEBI:29108"/>
        <label>1</label>
    </ligand>
</feature>
<dbReference type="PROSITE" id="PS51257">
    <property type="entry name" value="PROKAR_LIPOPROTEIN"/>
    <property type="match status" value="1"/>
</dbReference>
<evidence type="ECO:0000256" key="3">
    <source>
        <dbReference type="ARBA" id="ARBA00012313"/>
    </source>
</evidence>
<evidence type="ECO:0000256" key="7">
    <source>
        <dbReference type="ARBA" id="ARBA00022837"/>
    </source>
</evidence>
<dbReference type="EC" id="1.11.1.7" evidence="3 18"/>
<keyword evidence="21" id="KW-1185">Reference proteome</keyword>
<dbReference type="GO" id="GO:0140825">
    <property type="term" value="F:lactoperoxidase activity"/>
    <property type="evidence" value="ECO:0007669"/>
    <property type="project" value="UniProtKB-EC"/>
</dbReference>
<comment type="function">
    <text evidence="18">Removal of H(2)O(2), oxidation of toxic reductants, biosynthesis and degradation of lignin, suberization, auxin catabolism, response to environmental stresses such as wounding, pathogen attack and oxidative stress.</text>
</comment>
<comment type="subcellular location">
    <subcellularLocation>
        <location evidence="18">Secreted</location>
    </subcellularLocation>
</comment>
<evidence type="ECO:0000256" key="12">
    <source>
        <dbReference type="ARBA" id="ARBA00023324"/>
    </source>
</evidence>
<dbReference type="PANTHER" id="PTHR31388:SF3">
    <property type="entry name" value="PEROXIDASE 72"/>
    <property type="match status" value="1"/>
</dbReference>
<comment type="cofactor">
    <cofactor evidence="15 18">
        <name>heme b</name>
        <dbReference type="ChEBI" id="CHEBI:60344"/>
    </cofactor>
    <text evidence="15 18">Binds 1 heme b (iron(II)-protoporphyrin IX) group per subunit.</text>
</comment>
<comment type="similarity">
    <text evidence="18">Belongs to the peroxidase family. Classical plant (class III) peroxidase subfamily.</text>
</comment>
<dbReference type="FunFam" id="1.10.420.10:FF:000001">
    <property type="entry name" value="Peroxidase"/>
    <property type="match status" value="1"/>
</dbReference>
<feature type="binding site" evidence="15">
    <location>
        <position position="78"/>
    </location>
    <ligand>
        <name>Ca(2+)</name>
        <dbReference type="ChEBI" id="CHEBI:29108"/>
        <label>1</label>
    </ligand>
</feature>
<feature type="binding site" evidence="15">
    <location>
        <position position="253"/>
    </location>
    <ligand>
        <name>Ca(2+)</name>
        <dbReference type="ChEBI" id="CHEBI:29108"/>
        <label>2</label>
    </ligand>
</feature>
<comment type="catalytic activity">
    <reaction evidence="1 18">
        <text>2 a phenolic donor + H2O2 = 2 a phenolic radical donor + 2 H2O</text>
        <dbReference type="Rhea" id="RHEA:56136"/>
        <dbReference type="ChEBI" id="CHEBI:15377"/>
        <dbReference type="ChEBI" id="CHEBI:16240"/>
        <dbReference type="ChEBI" id="CHEBI:139520"/>
        <dbReference type="ChEBI" id="CHEBI:139521"/>
        <dbReference type="EC" id="1.11.1.7"/>
    </reaction>
</comment>
<dbReference type="Proteomes" id="UP001289374">
    <property type="component" value="Unassembled WGS sequence"/>
</dbReference>
<dbReference type="GO" id="GO:0005576">
    <property type="term" value="C:extracellular region"/>
    <property type="evidence" value="ECO:0007669"/>
    <property type="project" value="UniProtKB-SubCell"/>
</dbReference>
<dbReference type="PRINTS" id="PR00458">
    <property type="entry name" value="PEROXIDASE"/>
</dbReference>
<feature type="disulfide bond" evidence="17">
    <location>
        <begin position="43"/>
        <end position="123"/>
    </location>
</feature>
<evidence type="ECO:0000256" key="2">
    <source>
        <dbReference type="ARBA" id="ARBA00006873"/>
    </source>
</evidence>
<keyword evidence="5 18" id="KW-0349">Heme</keyword>
<comment type="similarity">
    <text evidence="2">Belongs to the peroxidase family. Ascorbate peroxidase subfamily.</text>
</comment>
<evidence type="ECO:0000313" key="21">
    <source>
        <dbReference type="Proteomes" id="UP001289374"/>
    </source>
</evidence>
<keyword evidence="18" id="KW-0964">Secreted</keyword>
<reference evidence="20" key="1">
    <citation type="submission" date="2020-06" db="EMBL/GenBank/DDBJ databases">
        <authorList>
            <person name="Li T."/>
            <person name="Hu X."/>
            <person name="Zhang T."/>
            <person name="Song X."/>
            <person name="Zhang H."/>
            <person name="Dai N."/>
            <person name="Sheng W."/>
            <person name="Hou X."/>
            <person name="Wei L."/>
        </authorList>
    </citation>
    <scope>NUCLEOTIDE SEQUENCE</scope>
    <source>
        <strain evidence="20">K16</strain>
        <tissue evidence="20">Leaf</tissue>
    </source>
</reference>
<keyword evidence="4 18" id="KW-0575">Peroxidase</keyword>
<dbReference type="PANTHER" id="PTHR31388">
    <property type="entry name" value="PEROXIDASE 72-RELATED"/>
    <property type="match status" value="1"/>
</dbReference>
<evidence type="ECO:0000256" key="10">
    <source>
        <dbReference type="ARBA" id="ARBA00023157"/>
    </source>
</evidence>
<dbReference type="InterPro" id="IPR033905">
    <property type="entry name" value="Secretory_peroxidase"/>
</dbReference>